<evidence type="ECO:0000256" key="5">
    <source>
        <dbReference type="ARBA" id="ARBA00022989"/>
    </source>
</evidence>
<organism evidence="9 10">
    <name type="scientific">Terriglobus aquaticus</name>
    <dbReference type="NCBI Taxonomy" id="940139"/>
    <lineage>
        <taxon>Bacteria</taxon>
        <taxon>Pseudomonadati</taxon>
        <taxon>Acidobacteriota</taxon>
        <taxon>Terriglobia</taxon>
        <taxon>Terriglobales</taxon>
        <taxon>Acidobacteriaceae</taxon>
        <taxon>Terriglobus</taxon>
    </lineage>
</organism>
<evidence type="ECO:0000313" key="10">
    <source>
        <dbReference type="Proteomes" id="UP001634747"/>
    </source>
</evidence>
<sequence>MIAAKPPAPSSRDPLRPHSLWADLLLCCATLAGLVSCAAGVVHAISRSQDFQWSGERLLLHHIDPWRDYLLGDPVHGLLATQVPNYLPILYLLLIPFGLLSAKAAYLGWALCNSVFAVASALLAARFYGLRSWRTSLGISAAVLAAAPTRVTMGNGQQGLLILLLWSLALLRPAAISPRRAALAGVSYLKYSFAPALALYMLLRDGISRGVRTILWSLVPCAAATVLIWLWITGGHDLSHLFALITEPLAVTRVGYQPTGDPGQTFMDLFEFLLGGGPVATPRLTTVSLLVALAITLAVLVPAMHRRFPNDTSGETERTGWLVALTATMSFVLYKHHPYDEVVFLFPFCYALRHRRRPAAIAALFFIGYCWYVQPHVDLHIRFSLAWCAARMSILFALILCVYRIAETSPDLSKPAGVTV</sequence>
<feature type="transmembrane region" description="Helical" evidence="8">
    <location>
        <begin position="214"/>
        <end position="232"/>
    </location>
</feature>
<evidence type="ECO:0000256" key="2">
    <source>
        <dbReference type="ARBA" id="ARBA00022475"/>
    </source>
</evidence>
<comment type="similarity">
    <text evidence="7">Belongs to the glycosyltransferase 87 family.</text>
</comment>
<reference evidence="9 10" key="1">
    <citation type="submission" date="2024-12" db="EMBL/GenBank/DDBJ databases">
        <authorList>
            <person name="Lee Y."/>
        </authorList>
    </citation>
    <scope>NUCLEOTIDE SEQUENCE [LARGE SCALE GENOMIC DNA]</scope>
    <source>
        <strain evidence="9 10">03SUJ4</strain>
    </source>
</reference>
<feature type="transmembrane region" description="Helical" evidence="8">
    <location>
        <begin position="159"/>
        <end position="176"/>
    </location>
</feature>
<proteinExistence type="inferred from homology"/>
<feature type="transmembrane region" description="Helical" evidence="8">
    <location>
        <begin position="182"/>
        <end position="202"/>
    </location>
</feature>
<keyword evidence="4 8" id="KW-0812">Transmembrane</keyword>
<feature type="transmembrane region" description="Helical" evidence="8">
    <location>
        <begin position="280"/>
        <end position="300"/>
    </location>
</feature>
<comment type="subcellular location">
    <subcellularLocation>
        <location evidence="1">Cell membrane</location>
        <topology evidence="1">Multi-pass membrane protein</topology>
    </subcellularLocation>
</comment>
<evidence type="ECO:0000256" key="7">
    <source>
        <dbReference type="ARBA" id="ARBA00024033"/>
    </source>
</evidence>
<feature type="transmembrane region" description="Helical" evidence="8">
    <location>
        <begin position="385"/>
        <end position="406"/>
    </location>
</feature>
<dbReference type="EMBL" id="JBJYXY010000001">
    <property type="protein sequence ID" value="MFN2976665.1"/>
    <property type="molecule type" value="Genomic_DNA"/>
</dbReference>
<dbReference type="InterPro" id="IPR018584">
    <property type="entry name" value="GT87"/>
</dbReference>
<feature type="transmembrane region" description="Helical" evidence="8">
    <location>
        <begin position="75"/>
        <end position="94"/>
    </location>
</feature>
<evidence type="ECO:0000256" key="6">
    <source>
        <dbReference type="ARBA" id="ARBA00023136"/>
    </source>
</evidence>
<keyword evidence="3" id="KW-0808">Transferase</keyword>
<comment type="caution">
    <text evidence="9">The sequence shown here is derived from an EMBL/GenBank/DDBJ whole genome shotgun (WGS) entry which is preliminary data.</text>
</comment>
<keyword evidence="6 8" id="KW-0472">Membrane</keyword>
<feature type="transmembrane region" description="Helical" evidence="8">
    <location>
        <begin position="357"/>
        <end position="373"/>
    </location>
</feature>
<keyword evidence="10" id="KW-1185">Reference proteome</keyword>
<gene>
    <name evidence="9" type="ORF">ACK2TP_12900</name>
</gene>
<keyword evidence="5 8" id="KW-1133">Transmembrane helix</keyword>
<keyword evidence="2" id="KW-1003">Cell membrane</keyword>
<evidence type="ECO:0000256" key="8">
    <source>
        <dbReference type="SAM" id="Phobius"/>
    </source>
</evidence>
<dbReference type="Proteomes" id="UP001634747">
    <property type="component" value="Unassembled WGS sequence"/>
</dbReference>
<dbReference type="RefSeq" id="WP_263411868.1">
    <property type="nucleotide sequence ID" value="NZ_BAABBH010000001.1"/>
</dbReference>
<evidence type="ECO:0000256" key="1">
    <source>
        <dbReference type="ARBA" id="ARBA00004651"/>
    </source>
</evidence>
<evidence type="ECO:0000256" key="3">
    <source>
        <dbReference type="ARBA" id="ARBA00022679"/>
    </source>
</evidence>
<protein>
    <submittedName>
        <fullName evidence="9">Glycosyltransferase 87 family protein</fullName>
    </submittedName>
</protein>
<accession>A0ABW9KPQ2</accession>
<feature type="transmembrane region" description="Helical" evidence="8">
    <location>
        <begin position="106"/>
        <end position="125"/>
    </location>
</feature>
<dbReference type="Pfam" id="PF09594">
    <property type="entry name" value="GT87"/>
    <property type="match status" value="1"/>
</dbReference>
<evidence type="ECO:0000256" key="4">
    <source>
        <dbReference type="ARBA" id="ARBA00022692"/>
    </source>
</evidence>
<name>A0ABW9KPQ2_9BACT</name>
<evidence type="ECO:0000313" key="9">
    <source>
        <dbReference type="EMBL" id="MFN2976665.1"/>
    </source>
</evidence>